<dbReference type="EMBL" id="CAJNOR010000272">
    <property type="protein sequence ID" value="CAF0862828.1"/>
    <property type="molecule type" value="Genomic_DNA"/>
</dbReference>
<keyword evidence="4" id="KW-1185">Reference proteome</keyword>
<dbReference type="EMBL" id="CAJNOJ010000155">
    <property type="protein sequence ID" value="CAF1212304.1"/>
    <property type="molecule type" value="Genomic_DNA"/>
</dbReference>
<dbReference type="PROSITE" id="PS50297">
    <property type="entry name" value="ANK_REP_REGION"/>
    <property type="match status" value="1"/>
</dbReference>
<comment type="caution">
    <text evidence="2">The sequence shown here is derived from an EMBL/GenBank/DDBJ whole genome shotgun (WGS) entry which is preliminary data.</text>
</comment>
<sequence length="154" mass="17705">MMRKYPNKGKVDEFYFACREGNLDYVKETLPAMTREEFNQLQPKGSTYLHVASHTERTGIVRLLLQHGCVRSKLNLYGLTPYNEAWSEEIKVLFHRPRDECGGCRFVDNDIDETFQLTSSLAVTVDSPSMTTIMNEDDEQINEIDGDADFVLNE</sequence>
<dbReference type="Proteomes" id="UP000663828">
    <property type="component" value="Unassembled WGS sequence"/>
</dbReference>
<keyword evidence="1" id="KW-0040">ANK repeat</keyword>
<gene>
    <name evidence="3" type="ORF">EDS130_LOCUS25954</name>
    <name evidence="2" type="ORF">XAT740_LOCUS6081</name>
</gene>
<proteinExistence type="predicted"/>
<dbReference type="Gene3D" id="1.25.40.20">
    <property type="entry name" value="Ankyrin repeat-containing domain"/>
    <property type="match status" value="1"/>
</dbReference>
<reference evidence="2" key="1">
    <citation type="submission" date="2021-02" db="EMBL/GenBank/DDBJ databases">
        <authorList>
            <person name="Nowell W R."/>
        </authorList>
    </citation>
    <scope>NUCLEOTIDE SEQUENCE</scope>
</reference>
<accession>A0A813X0V1</accession>
<protein>
    <submittedName>
        <fullName evidence="2">Uncharacterized protein</fullName>
    </submittedName>
</protein>
<dbReference type="OrthoDB" id="10057496at2759"/>
<evidence type="ECO:0000256" key="1">
    <source>
        <dbReference type="PROSITE-ProRule" id="PRU00023"/>
    </source>
</evidence>
<dbReference type="InterPro" id="IPR036770">
    <property type="entry name" value="Ankyrin_rpt-contain_sf"/>
</dbReference>
<evidence type="ECO:0000313" key="3">
    <source>
        <dbReference type="EMBL" id="CAF1212304.1"/>
    </source>
</evidence>
<evidence type="ECO:0000313" key="4">
    <source>
        <dbReference type="Proteomes" id="UP000663828"/>
    </source>
</evidence>
<dbReference type="InterPro" id="IPR002110">
    <property type="entry name" value="Ankyrin_rpt"/>
</dbReference>
<dbReference type="SUPFAM" id="SSF48403">
    <property type="entry name" value="Ankyrin repeat"/>
    <property type="match status" value="1"/>
</dbReference>
<organism evidence="2 4">
    <name type="scientific">Adineta ricciae</name>
    <name type="common">Rotifer</name>
    <dbReference type="NCBI Taxonomy" id="249248"/>
    <lineage>
        <taxon>Eukaryota</taxon>
        <taxon>Metazoa</taxon>
        <taxon>Spiralia</taxon>
        <taxon>Gnathifera</taxon>
        <taxon>Rotifera</taxon>
        <taxon>Eurotatoria</taxon>
        <taxon>Bdelloidea</taxon>
        <taxon>Adinetida</taxon>
        <taxon>Adinetidae</taxon>
        <taxon>Adineta</taxon>
    </lineage>
</organism>
<dbReference type="AlphaFoldDB" id="A0A813X0V1"/>
<feature type="repeat" description="ANK" evidence="1">
    <location>
        <begin position="44"/>
        <end position="68"/>
    </location>
</feature>
<evidence type="ECO:0000313" key="2">
    <source>
        <dbReference type="EMBL" id="CAF0862828.1"/>
    </source>
</evidence>
<dbReference type="PROSITE" id="PS50088">
    <property type="entry name" value="ANK_REPEAT"/>
    <property type="match status" value="1"/>
</dbReference>
<dbReference type="Pfam" id="PF12796">
    <property type="entry name" value="Ank_2"/>
    <property type="match status" value="1"/>
</dbReference>
<dbReference type="Proteomes" id="UP000663852">
    <property type="component" value="Unassembled WGS sequence"/>
</dbReference>
<name>A0A813X0V1_ADIRI</name>